<evidence type="ECO:0008006" key="2">
    <source>
        <dbReference type="Google" id="ProtNLM"/>
    </source>
</evidence>
<protein>
    <recommendedName>
        <fullName evidence="2">Sulfotransferase domain-containing protein</fullName>
    </recommendedName>
</protein>
<dbReference type="SUPFAM" id="SSF52540">
    <property type="entry name" value="P-loop containing nucleoside triphosphate hydrolases"/>
    <property type="match status" value="1"/>
</dbReference>
<dbReference type="InterPro" id="IPR027417">
    <property type="entry name" value="P-loop_NTPase"/>
</dbReference>
<dbReference type="EMBL" id="LAZR01010592">
    <property type="protein sequence ID" value="KKM66140.1"/>
    <property type="molecule type" value="Genomic_DNA"/>
</dbReference>
<name>A0A0F9LP26_9ZZZZ</name>
<evidence type="ECO:0000313" key="1">
    <source>
        <dbReference type="EMBL" id="KKM66140.1"/>
    </source>
</evidence>
<accession>A0A0F9LP26</accession>
<sequence length="205" mass="23151">MSCPLFLVGPSRSGTTFAEQLLRLSPGICDDRYIPFPRWDFLAAMEVGGDTGQTPQLSRALAWAEGKQEPYALIRLALPWAYTSLGWSHLWQYSPAAAIVTIARNWFDTWSSWLEMPHRKRLDQPAQQTAFREWHGTMVEGFRAGAKNHPKNCTTIAYEQLLDQPDKVIAGVCNALGVLPPADTLQPLVRKPEHWSEGFANWWEG</sequence>
<dbReference type="Pfam" id="PF13469">
    <property type="entry name" value="Sulfotransfer_3"/>
    <property type="match status" value="1"/>
</dbReference>
<proteinExistence type="predicted"/>
<gene>
    <name evidence="1" type="ORF">LCGC14_1484160</name>
</gene>
<dbReference type="Gene3D" id="3.40.50.300">
    <property type="entry name" value="P-loop containing nucleotide triphosphate hydrolases"/>
    <property type="match status" value="1"/>
</dbReference>
<organism evidence="1">
    <name type="scientific">marine sediment metagenome</name>
    <dbReference type="NCBI Taxonomy" id="412755"/>
    <lineage>
        <taxon>unclassified sequences</taxon>
        <taxon>metagenomes</taxon>
        <taxon>ecological metagenomes</taxon>
    </lineage>
</organism>
<reference evidence="1" key="1">
    <citation type="journal article" date="2015" name="Nature">
        <title>Complex archaea that bridge the gap between prokaryotes and eukaryotes.</title>
        <authorList>
            <person name="Spang A."/>
            <person name="Saw J.H."/>
            <person name="Jorgensen S.L."/>
            <person name="Zaremba-Niedzwiedzka K."/>
            <person name="Martijn J."/>
            <person name="Lind A.E."/>
            <person name="van Eijk R."/>
            <person name="Schleper C."/>
            <person name="Guy L."/>
            <person name="Ettema T.J."/>
        </authorList>
    </citation>
    <scope>NUCLEOTIDE SEQUENCE</scope>
</reference>
<dbReference type="AlphaFoldDB" id="A0A0F9LP26"/>
<comment type="caution">
    <text evidence="1">The sequence shown here is derived from an EMBL/GenBank/DDBJ whole genome shotgun (WGS) entry which is preliminary data.</text>
</comment>